<keyword evidence="2" id="KW-1185">Reference proteome</keyword>
<dbReference type="OrthoDB" id="2318352at2"/>
<dbReference type="PATRIC" id="fig|1423769.4.peg.1471"/>
<dbReference type="SUPFAM" id="SSF56327">
    <property type="entry name" value="LDH C-terminal domain-like"/>
    <property type="match status" value="1"/>
</dbReference>
<dbReference type="Proteomes" id="UP000051790">
    <property type="component" value="Unassembled WGS sequence"/>
</dbReference>
<dbReference type="PANTHER" id="PTHR43128:SF16">
    <property type="entry name" value="L-LACTATE DEHYDROGENASE"/>
    <property type="match status" value="1"/>
</dbReference>
<dbReference type="AlphaFoldDB" id="A0A0R1R9B6"/>
<dbReference type="Gene3D" id="3.40.50.720">
    <property type="entry name" value="NAD(P)-binding Rossmann-like Domain"/>
    <property type="match status" value="1"/>
</dbReference>
<organism evidence="1 2">
    <name type="scientific">Lacticaseibacillus manihotivorans DSM 13343 = JCM 12514</name>
    <dbReference type="NCBI Taxonomy" id="1423769"/>
    <lineage>
        <taxon>Bacteria</taxon>
        <taxon>Bacillati</taxon>
        <taxon>Bacillota</taxon>
        <taxon>Bacilli</taxon>
        <taxon>Lactobacillales</taxon>
        <taxon>Lactobacillaceae</taxon>
        <taxon>Lacticaseibacillus</taxon>
    </lineage>
</organism>
<dbReference type="Gene3D" id="3.90.110.10">
    <property type="entry name" value="Lactate dehydrogenase/glycoside hydrolase, family 4, C-terminal"/>
    <property type="match status" value="1"/>
</dbReference>
<dbReference type="GO" id="GO:0004459">
    <property type="term" value="F:L-lactate dehydrogenase (NAD+) activity"/>
    <property type="evidence" value="ECO:0007669"/>
    <property type="project" value="TreeGrafter"/>
</dbReference>
<reference evidence="1 2" key="1">
    <citation type="journal article" date="2015" name="Genome Announc.">
        <title>Expanding the biotechnology potential of lactobacilli through comparative genomics of 213 strains and associated genera.</title>
        <authorList>
            <person name="Sun Z."/>
            <person name="Harris H.M."/>
            <person name="McCann A."/>
            <person name="Guo C."/>
            <person name="Argimon S."/>
            <person name="Zhang W."/>
            <person name="Yang X."/>
            <person name="Jeffery I.B."/>
            <person name="Cooney J.C."/>
            <person name="Kagawa T.F."/>
            <person name="Liu W."/>
            <person name="Song Y."/>
            <person name="Salvetti E."/>
            <person name="Wrobel A."/>
            <person name="Rasinkangas P."/>
            <person name="Parkhill J."/>
            <person name="Rea M.C."/>
            <person name="O'Sullivan O."/>
            <person name="Ritari J."/>
            <person name="Douillard F.P."/>
            <person name="Paul Ross R."/>
            <person name="Yang R."/>
            <person name="Briner A.E."/>
            <person name="Felis G.E."/>
            <person name="de Vos W.M."/>
            <person name="Barrangou R."/>
            <person name="Klaenhammer T.R."/>
            <person name="Caufield P.W."/>
            <person name="Cui Y."/>
            <person name="Zhang H."/>
            <person name="O'Toole P.W."/>
        </authorList>
    </citation>
    <scope>NUCLEOTIDE SEQUENCE [LARGE SCALE GENOMIC DNA]</scope>
    <source>
        <strain evidence="1 2">DSM 13343</strain>
    </source>
</reference>
<gene>
    <name evidence="1" type="ORF">FD01_GL001370</name>
</gene>
<sequence length="288" mass="30227">MRKVVICGQSQLTTAVIKTLIESSLPLELSILSSDVPAEASLDLLSQMGHNPIVKLTAKGWGEVDALVVTDFGDATGSDFQQTMLEQLRKVMSTAMAAGFQGKVLIAAHEDAVLTYFAQRFSGLAKETVIGLGTFGLSACFERLASSALKVPRRQVTAYAVGTASQPVLLWSRAYVAATPLLALLPPVDGMANPLLTQVSEAVSEYAQGEAAIFWPALVQRVLAGFFGQPLLAPLTVISDAAAWSIPVLINEDGAQVLAPMTAADAEMAALEAVQTTQAAQVAAIQGE</sequence>
<dbReference type="EMBL" id="AZEU01000018">
    <property type="protein sequence ID" value="KRL53265.1"/>
    <property type="molecule type" value="Genomic_DNA"/>
</dbReference>
<evidence type="ECO:0000313" key="2">
    <source>
        <dbReference type="Proteomes" id="UP000051790"/>
    </source>
</evidence>
<accession>A0A0R1R9B6</accession>
<dbReference type="GO" id="GO:0006089">
    <property type="term" value="P:lactate metabolic process"/>
    <property type="evidence" value="ECO:0007669"/>
    <property type="project" value="TreeGrafter"/>
</dbReference>
<name>A0A0R1R9B6_9LACO</name>
<dbReference type="InterPro" id="IPR015955">
    <property type="entry name" value="Lactate_DH/Glyco_Ohase_4_C"/>
</dbReference>
<evidence type="ECO:0000313" key="1">
    <source>
        <dbReference type="EMBL" id="KRL53265.1"/>
    </source>
</evidence>
<protein>
    <submittedName>
        <fullName evidence="1">Malate lactate dehydrogenase</fullName>
    </submittedName>
</protein>
<dbReference type="RefSeq" id="WP_056962340.1">
    <property type="nucleotide sequence ID" value="NZ_AZEU01000018.1"/>
</dbReference>
<proteinExistence type="predicted"/>
<comment type="caution">
    <text evidence="1">The sequence shown here is derived from an EMBL/GenBank/DDBJ whole genome shotgun (WGS) entry which is preliminary data.</text>
</comment>
<dbReference type="PANTHER" id="PTHR43128">
    <property type="entry name" value="L-2-HYDROXYCARBOXYLATE DEHYDROGENASE (NAD(P)(+))"/>
    <property type="match status" value="1"/>
</dbReference>